<sequence>MTPQELQRVGYTTLHIEHITNLAKTSHLPFETSIWEIHKLALRRGMDFVSQYTDVYALCRDDKMLTEVGTTLLEYEGKVTD</sequence>
<gene>
    <name evidence="1" type="ORF">GCM10007362_00900</name>
</gene>
<name>A0ABQ1ZI43_9BACL</name>
<keyword evidence="2" id="KW-1185">Reference proteome</keyword>
<proteinExistence type="predicted"/>
<protein>
    <submittedName>
        <fullName evidence="1">Uncharacterized protein</fullName>
    </submittedName>
</protein>
<comment type="caution">
    <text evidence="1">The sequence shown here is derived from an EMBL/GenBank/DDBJ whole genome shotgun (WGS) entry which is preliminary data.</text>
</comment>
<evidence type="ECO:0000313" key="2">
    <source>
        <dbReference type="Proteomes" id="UP000605427"/>
    </source>
</evidence>
<accession>A0ABQ1ZI43</accession>
<dbReference type="RefSeq" id="WP_172237510.1">
    <property type="nucleotide sequence ID" value="NZ_BMDD01000001.1"/>
</dbReference>
<evidence type="ECO:0000313" key="1">
    <source>
        <dbReference type="EMBL" id="GGH67677.1"/>
    </source>
</evidence>
<reference evidence="2" key="1">
    <citation type="journal article" date="2019" name="Int. J. Syst. Evol. Microbiol.">
        <title>The Global Catalogue of Microorganisms (GCM) 10K type strain sequencing project: providing services to taxonomists for standard genome sequencing and annotation.</title>
        <authorList>
            <consortium name="The Broad Institute Genomics Platform"/>
            <consortium name="The Broad Institute Genome Sequencing Center for Infectious Disease"/>
            <person name="Wu L."/>
            <person name="Ma J."/>
        </authorList>
    </citation>
    <scope>NUCLEOTIDE SEQUENCE [LARGE SCALE GENOMIC DNA]</scope>
    <source>
        <strain evidence="2">CCM 8702</strain>
    </source>
</reference>
<dbReference type="Proteomes" id="UP000605427">
    <property type="component" value="Unassembled WGS sequence"/>
</dbReference>
<organism evidence="1 2">
    <name type="scientific">Saccharibacillus endophyticus</name>
    <dbReference type="NCBI Taxonomy" id="2060666"/>
    <lineage>
        <taxon>Bacteria</taxon>
        <taxon>Bacillati</taxon>
        <taxon>Bacillota</taxon>
        <taxon>Bacilli</taxon>
        <taxon>Bacillales</taxon>
        <taxon>Paenibacillaceae</taxon>
        <taxon>Saccharibacillus</taxon>
    </lineage>
</organism>
<dbReference type="EMBL" id="BMDD01000001">
    <property type="protein sequence ID" value="GGH67677.1"/>
    <property type="molecule type" value="Genomic_DNA"/>
</dbReference>